<accession>A0AAV8VIB9</accession>
<organism evidence="1 2">
    <name type="scientific">Exocentrus adspersus</name>
    <dbReference type="NCBI Taxonomy" id="1586481"/>
    <lineage>
        <taxon>Eukaryota</taxon>
        <taxon>Metazoa</taxon>
        <taxon>Ecdysozoa</taxon>
        <taxon>Arthropoda</taxon>
        <taxon>Hexapoda</taxon>
        <taxon>Insecta</taxon>
        <taxon>Pterygota</taxon>
        <taxon>Neoptera</taxon>
        <taxon>Endopterygota</taxon>
        <taxon>Coleoptera</taxon>
        <taxon>Polyphaga</taxon>
        <taxon>Cucujiformia</taxon>
        <taxon>Chrysomeloidea</taxon>
        <taxon>Cerambycidae</taxon>
        <taxon>Lamiinae</taxon>
        <taxon>Acanthocinini</taxon>
        <taxon>Exocentrus</taxon>
    </lineage>
</organism>
<proteinExistence type="predicted"/>
<dbReference type="EMBL" id="JANEYG010000085">
    <property type="protein sequence ID" value="KAJ8913918.1"/>
    <property type="molecule type" value="Genomic_DNA"/>
</dbReference>
<dbReference type="AlphaFoldDB" id="A0AAV8VIB9"/>
<comment type="caution">
    <text evidence="1">The sequence shown here is derived from an EMBL/GenBank/DDBJ whole genome shotgun (WGS) entry which is preliminary data.</text>
</comment>
<keyword evidence="2" id="KW-1185">Reference proteome</keyword>
<reference evidence="1 2" key="1">
    <citation type="journal article" date="2023" name="Insect Mol. Biol.">
        <title>Genome sequencing provides insights into the evolution of gene families encoding plant cell wall-degrading enzymes in longhorned beetles.</title>
        <authorList>
            <person name="Shin N.R."/>
            <person name="Okamura Y."/>
            <person name="Kirsch R."/>
            <person name="Pauchet Y."/>
        </authorList>
    </citation>
    <scope>NUCLEOTIDE SEQUENCE [LARGE SCALE GENOMIC DNA]</scope>
    <source>
        <strain evidence="1">EAD_L_NR</strain>
    </source>
</reference>
<gene>
    <name evidence="1" type="ORF">NQ315_005716</name>
</gene>
<evidence type="ECO:0000313" key="1">
    <source>
        <dbReference type="EMBL" id="KAJ8913918.1"/>
    </source>
</evidence>
<dbReference type="Proteomes" id="UP001159042">
    <property type="component" value="Unassembled WGS sequence"/>
</dbReference>
<protein>
    <submittedName>
        <fullName evidence="1">Uncharacterized protein</fullName>
    </submittedName>
</protein>
<sequence length="76" mass="8614">MKRAKAQLSPELINDYFNNLELTIANVPPENILNFDLTNNADDPGRQKVFVKKGTFADGTLLPPYIVYKSNNIYPE</sequence>
<name>A0AAV8VIB9_9CUCU</name>
<evidence type="ECO:0000313" key="2">
    <source>
        <dbReference type="Proteomes" id="UP001159042"/>
    </source>
</evidence>